<comment type="caution">
    <text evidence="2">The sequence shown here is derived from an EMBL/GenBank/DDBJ whole genome shotgun (WGS) entry which is preliminary data.</text>
</comment>
<evidence type="ECO:0000313" key="2">
    <source>
        <dbReference type="EMBL" id="PPA93442.1"/>
    </source>
</evidence>
<dbReference type="Proteomes" id="UP001077662">
    <property type="component" value="Unassembled WGS sequence"/>
</dbReference>
<name>A0AAP8QC77_BRELA</name>
<reference evidence="2 3" key="1">
    <citation type="submission" date="2018-02" db="EMBL/GenBank/DDBJ databases">
        <title>Comparative analysis of genomes of three Brevibacillus laterosporus strains producers of potent antimicrobials isolated from silage.</title>
        <authorList>
            <person name="Kojic M."/>
            <person name="Miljkovic M."/>
            <person name="Studholme D."/>
            <person name="Filipic B."/>
        </authorList>
    </citation>
    <scope>NUCLEOTIDE SEQUENCE [LARGE SCALE GENOMIC DNA]</scope>
    <source>
        <strain evidence="2 3">BGSP11</strain>
    </source>
</reference>
<accession>A0AAP8QC77</accession>
<reference evidence="1" key="2">
    <citation type="submission" date="2022-09" db="EMBL/GenBank/DDBJ databases">
        <title>Genome analysis and characterization of larvicidal activity of Brevibacillus strains.</title>
        <authorList>
            <person name="Patrusheva E.V."/>
            <person name="Izotova A.O."/>
            <person name="Toshchakov S.V."/>
            <person name="Sineoky S.P."/>
        </authorList>
    </citation>
    <scope>NUCLEOTIDE SEQUENCE</scope>
    <source>
        <strain evidence="1">VKPM_B-13247</strain>
    </source>
</reference>
<sequence length="154" mass="18266">MAEELLYFTCKINNNDSFNELKSLFNKLKTAKEAGKLHDGDYVLWKSFFTEEKWSKFWNPSQQELDEYWSLYYSLPAEERDTDPRLNVPWDFESWLDAIASAEYTLVSCESVDQNLGRLEYDAWAFPYGSADTLRFLLRVFDCDIIEEETGYRK</sequence>
<dbReference type="Proteomes" id="UP000239759">
    <property type="component" value="Unassembled WGS sequence"/>
</dbReference>
<proteinExistence type="predicted"/>
<dbReference type="EMBL" id="PRKQ01000025">
    <property type="protein sequence ID" value="PPA93442.1"/>
    <property type="molecule type" value="Genomic_DNA"/>
</dbReference>
<evidence type="ECO:0000313" key="1">
    <source>
        <dbReference type="EMBL" id="MCZ0805657.1"/>
    </source>
</evidence>
<evidence type="ECO:0000313" key="3">
    <source>
        <dbReference type="Proteomes" id="UP000239759"/>
    </source>
</evidence>
<protein>
    <submittedName>
        <fullName evidence="2">Uncharacterized protein</fullName>
    </submittedName>
</protein>
<dbReference type="EMBL" id="JAPTNE010000002">
    <property type="protein sequence ID" value="MCZ0805657.1"/>
    <property type="molecule type" value="Genomic_DNA"/>
</dbReference>
<organism evidence="2 3">
    <name type="scientific">Brevibacillus laterosporus</name>
    <name type="common">Bacillus laterosporus</name>
    <dbReference type="NCBI Taxonomy" id="1465"/>
    <lineage>
        <taxon>Bacteria</taxon>
        <taxon>Bacillati</taxon>
        <taxon>Bacillota</taxon>
        <taxon>Bacilli</taxon>
        <taxon>Bacillales</taxon>
        <taxon>Paenibacillaceae</taxon>
        <taxon>Brevibacillus</taxon>
    </lineage>
</organism>
<dbReference type="AlphaFoldDB" id="A0AAP8QC77"/>
<gene>
    <name evidence="2" type="ORF">C4A77_18110</name>
    <name evidence="1" type="ORF">O0554_01815</name>
</gene>
<dbReference type="RefSeq" id="WP_104032810.1">
    <property type="nucleotide sequence ID" value="NZ_JANSGW010000002.1"/>
</dbReference>